<protein>
    <submittedName>
        <fullName evidence="1">Uncharacterized protein</fullName>
    </submittedName>
</protein>
<reference evidence="1" key="1">
    <citation type="submission" date="2009-07" db="EMBL/GenBank/DDBJ databases">
        <authorList>
            <person name="Weinstock G."/>
            <person name="Sodergren E."/>
            <person name="Clifton S."/>
            <person name="Fulton L."/>
            <person name="Fulton B."/>
            <person name="Courtney L."/>
            <person name="Fronick C."/>
            <person name="Harrison M."/>
            <person name="Strong C."/>
            <person name="Farmer C."/>
            <person name="Delahaunty K."/>
            <person name="Markovic C."/>
            <person name="Hall O."/>
            <person name="Minx P."/>
            <person name="Tomlinson C."/>
            <person name="Mitreva M."/>
            <person name="Nelson J."/>
            <person name="Hou S."/>
            <person name="Wollam A."/>
            <person name="Pepin K.H."/>
            <person name="Johnson M."/>
            <person name="Bhonagiri V."/>
            <person name="Nash W.E."/>
            <person name="Warren W."/>
            <person name="Chinwalla A."/>
            <person name="Mardis E.R."/>
            <person name="Wilson R.K."/>
        </authorList>
    </citation>
    <scope>NUCLEOTIDE SEQUENCE [LARGE SCALE GENOMIC DNA]</scope>
    <source>
        <strain evidence="1">ATCC 29256</strain>
    </source>
</reference>
<evidence type="ECO:0000313" key="1">
    <source>
        <dbReference type="EMBL" id="EET45513.1"/>
    </source>
</evidence>
<dbReference type="EMBL" id="ACKO02000003">
    <property type="protein sequence ID" value="EET45513.1"/>
    <property type="molecule type" value="Genomic_DNA"/>
</dbReference>
<dbReference type="eggNOG" id="ENOG502ZR3G">
    <property type="taxonomic scope" value="Bacteria"/>
</dbReference>
<dbReference type="Proteomes" id="UP000005365">
    <property type="component" value="Unassembled WGS sequence"/>
</dbReference>
<proteinExistence type="predicted"/>
<gene>
    <name evidence="1" type="ORF">NEISICOT_00731</name>
</gene>
<dbReference type="AlphaFoldDB" id="C6M2J3"/>
<accession>C6M2J3</accession>
<evidence type="ECO:0000313" key="2">
    <source>
        <dbReference type="Proteomes" id="UP000005365"/>
    </source>
</evidence>
<organism evidence="1 2">
    <name type="scientific">Neisseria sicca ATCC 29256</name>
    <dbReference type="NCBI Taxonomy" id="547045"/>
    <lineage>
        <taxon>Bacteria</taxon>
        <taxon>Pseudomonadati</taxon>
        <taxon>Pseudomonadota</taxon>
        <taxon>Betaproteobacteria</taxon>
        <taxon>Neisseriales</taxon>
        <taxon>Neisseriaceae</taxon>
        <taxon>Neisseria</taxon>
    </lineage>
</organism>
<keyword evidence="2" id="KW-1185">Reference proteome</keyword>
<comment type="caution">
    <text evidence="1">The sequence shown here is derived from an EMBL/GenBank/DDBJ whole genome shotgun (WGS) entry which is preliminary data.</text>
</comment>
<sequence>MDGGHRAFDDADVFAQYFGDGGEAVGGAGSIGDDGHVVGNHIVVHTVDDGRVNVSLARRGNQHFFRTAFEMGIGFGFAGKRAGAFHHQVHAQVAPGQFGGVAGGEERDFAAVDDEVGRIVGNVGIKATVDGVEFGQMGVGFEAAAGVDGDDFKLVLQVVIVDGA</sequence>
<name>C6M2J3_NEISI</name>